<comment type="caution">
    <text evidence="2">The sequence shown here is derived from an EMBL/GenBank/DDBJ whole genome shotgun (WGS) entry which is preliminary data.</text>
</comment>
<evidence type="ECO:0000256" key="1">
    <source>
        <dbReference type="SAM" id="MobiDB-lite"/>
    </source>
</evidence>
<feature type="compositionally biased region" description="Basic and acidic residues" evidence="1">
    <location>
        <begin position="30"/>
        <end position="43"/>
    </location>
</feature>
<organism evidence="2 3">
    <name type="scientific">Candolleomyces aberdarensis</name>
    <dbReference type="NCBI Taxonomy" id="2316362"/>
    <lineage>
        <taxon>Eukaryota</taxon>
        <taxon>Fungi</taxon>
        <taxon>Dikarya</taxon>
        <taxon>Basidiomycota</taxon>
        <taxon>Agaricomycotina</taxon>
        <taxon>Agaricomycetes</taxon>
        <taxon>Agaricomycetidae</taxon>
        <taxon>Agaricales</taxon>
        <taxon>Agaricineae</taxon>
        <taxon>Psathyrellaceae</taxon>
        <taxon>Candolleomyces</taxon>
    </lineage>
</organism>
<feature type="region of interest" description="Disordered" evidence="1">
    <location>
        <begin position="1"/>
        <end position="101"/>
    </location>
</feature>
<dbReference type="OrthoDB" id="3059142at2759"/>
<evidence type="ECO:0000313" key="3">
    <source>
        <dbReference type="Proteomes" id="UP000290288"/>
    </source>
</evidence>
<feature type="compositionally biased region" description="Low complexity" evidence="1">
    <location>
        <begin position="69"/>
        <end position="90"/>
    </location>
</feature>
<proteinExistence type="predicted"/>
<dbReference type="EMBL" id="SDEE01000215">
    <property type="protein sequence ID" value="RXW19209.1"/>
    <property type="molecule type" value="Genomic_DNA"/>
</dbReference>
<evidence type="ECO:0000313" key="2">
    <source>
        <dbReference type="EMBL" id="RXW19209.1"/>
    </source>
</evidence>
<feature type="compositionally biased region" description="Polar residues" evidence="1">
    <location>
        <begin position="55"/>
        <end position="66"/>
    </location>
</feature>
<protein>
    <submittedName>
        <fullName evidence="2">Uncharacterized protein</fullName>
    </submittedName>
</protein>
<accession>A0A4Q2DHM5</accession>
<dbReference type="AlphaFoldDB" id="A0A4Q2DHM5"/>
<sequence>MGIPSPTPTIDSDEERQEKGGGRPRTPQKLRPDMIRRMDEEPPKLINPSGRVTGPTPQIKVTTATPADSVESVGPAPSSSEEPSTEENSPADSSAKHSDAFPRVLTVEFVEDLPRPRLRVHPTIATIAEHDTGDNGGGGSHLI</sequence>
<gene>
    <name evidence="2" type="ORF">EST38_g6651</name>
</gene>
<dbReference type="Proteomes" id="UP000290288">
    <property type="component" value="Unassembled WGS sequence"/>
</dbReference>
<name>A0A4Q2DHM5_9AGAR</name>
<reference evidence="2 3" key="1">
    <citation type="submission" date="2019-01" db="EMBL/GenBank/DDBJ databases">
        <title>Draft genome sequence of Psathyrella aberdarensis IHI B618.</title>
        <authorList>
            <person name="Buettner E."/>
            <person name="Kellner H."/>
        </authorList>
    </citation>
    <scope>NUCLEOTIDE SEQUENCE [LARGE SCALE GENOMIC DNA]</scope>
    <source>
        <strain evidence="2 3">IHI B618</strain>
    </source>
</reference>
<keyword evidence="3" id="KW-1185">Reference proteome</keyword>